<dbReference type="RefSeq" id="WP_167092982.1">
    <property type="nucleotide sequence ID" value="NZ_WHJG01000050.1"/>
</dbReference>
<sequence>MTASPDPIEALRREFHADDGFLVELRCFARWDKAAFARLIAVMQRYLESADHGDRLERWMAEGFWLHDDMVKVLSSSPGFRNQLGQAYLDAAYQRLSELAHWFFIGESAYQDNTMPPFDA</sequence>
<organism evidence="1 2">
    <name type="scientific">Massilia frigida</name>
    <dbReference type="NCBI Taxonomy" id="2609281"/>
    <lineage>
        <taxon>Bacteria</taxon>
        <taxon>Pseudomonadati</taxon>
        <taxon>Pseudomonadota</taxon>
        <taxon>Betaproteobacteria</taxon>
        <taxon>Burkholderiales</taxon>
        <taxon>Oxalobacteraceae</taxon>
        <taxon>Telluria group</taxon>
        <taxon>Massilia</taxon>
    </lineage>
</organism>
<evidence type="ECO:0000313" key="2">
    <source>
        <dbReference type="Proteomes" id="UP000621455"/>
    </source>
</evidence>
<protein>
    <submittedName>
        <fullName evidence="1">Uncharacterized protein</fullName>
    </submittedName>
</protein>
<evidence type="ECO:0000313" key="1">
    <source>
        <dbReference type="EMBL" id="NHZ83353.1"/>
    </source>
</evidence>
<gene>
    <name evidence="1" type="ORF">F2P44_29365</name>
</gene>
<name>A0ABX0NFU6_9BURK</name>
<comment type="caution">
    <text evidence="1">The sequence shown here is derived from an EMBL/GenBank/DDBJ whole genome shotgun (WGS) entry which is preliminary data.</text>
</comment>
<dbReference type="Proteomes" id="UP000621455">
    <property type="component" value="Unassembled WGS sequence"/>
</dbReference>
<proteinExistence type="predicted"/>
<dbReference type="EMBL" id="WHJG01000050">
    <property type="protein sequence ID" value="NHZ83353.1"/>
    <property type="molecule type" value="Genomic_DNA"/>
</dbReference>
<accession>A0ABX0NFU6</accession>
<reference evidence="1 2" key="1">
    <citation type="submission" date="2019-10" db="EMBL/GenBank/DDBJ databases">
        <title>Taxonomy of Antarctic Massilia spp.: description of Massilia rubra sp. nov., Massilia aquatica sp. nov., Massilia mucilaginosa sp. nov., Massilia frigida sp. nov. isolated from streams, lakes and regoliths.</title>
        <authorList>
            <person name="Holochova P."/>
            <person name="Sedlacek I."/>
            <person name="Kralova S."/>
            <person name="Maslanova I."/>
            <person name="Busse H.-J."/>
            <person name="Stankova E."/>
            <person name="Vrbovska V."/>
            <person name="Kovarovic V."/>
            <person name="Bartak M."/>
            <person name="Svec P."/>
            <person name="Pantucek R."/>
        </authorList>
    </citation>
    <scope>NUCLEOTIDE SEQUENCE [LARGE SCALE GENOMIC DNA]</scope>
    <source>
        <strain evidence="1 2">CCM 8695</strain>
    </source>
</reference>
<keyword evidence="2" id="KW-1185">Reference proteome</keyword>